<dbReference type="InParanoid" id="A0A067QST4"/>
<evidence type="ECO:0000313" key="2">
    <source>
        <dbReference type="Proteomes" id="UP000027135"/>
    </source>
</evidence>
<proteinExistence type="predicted"/>
<reference evidence="1 2" key="1">
    <citation type="journal article" date="2014" name="Nat. Commun.">
        <title>Molecular traces of alternative social organization in a termite genome.</title>
        <authorList>
            <person name="Terrapon N."/>
            <person name="Li C."/>
            <person name="Robertson H.M."/>
            <person name="Ji L."/>
            <person name="Meng X."/>
            <person name="Booth W."/>
            <person name="Chen Z."/>
            <person name="Childers C.P."/>
            <person name="Glastad K.M."/>
            <person name="Gokhale K."/>
            <person name="Gowin J."/>
            <person name="Gronenberg W."/>
            <person name="Hermansen R.A."/>
            <person name="Hu H."/>
            <person name="Hunt B.G."/>
            <person name="Huylmans A.K."/>
            <person name="Khalil S.M."/>
            <person name="Mitchell R.D."/>
            <person name="Munoz-Torres M.C."/>
            <person name="Mustard J.A."/>
            <person name="Pan H."/>
            <person name="Reese J.T."/>
            <person name="Scharf M.E."/>
            <person name="Sun F."/>
            <person name="Vogel H."/>
            <person name="Xiao J."/>
            <person name="Yang W."/>
            <person name="Yang Z."/>
            <person name="Yang Z."/>
            <person name="Zhou J."/>
            <person name="Zhu J."/>
            <person name="Brent C.S."/>
            <person name="Elsik C.G."/>
            <person name="Goodisman M.A."/>
            <person name="Liberles D.A."/>
            <person name="Roe R.M."/>
            <person name="Vargo E.L."/>
            <person name="Vilcinskas A."/>
            <person name="Wang J."/>
            <person name="Bornberg-Bauer E."/>
            <person name="Korb J."/>
            <person name="Zhang G."/>
            <person name="Liebig J."/>
        </authorList>
    </citation>
    <scope>NUCLEOTIDE SEQUENCE [LARGE SCALE GENOMIC DNA]</scope>
    <source>
        <tissue evidence="1">Whole organism</tissue>
    </source>
</reference>
<organism evidence="1 2">
    <name type="scientific">Zootermopsis nevadensis</name>
    <name type="common">Dampwood termite</name>
    <dbReference type="NCBI Taxonomy" id="136037"/>
    <lineage>
        <taxon>Eukaryota</taxon>
        <taxon>Metazoa</taxon>
        <taxon>Ecdysozoa</taxon>
        <taxon>Arthropoda</taxon>
        <taxon>Hexapoda</taxon>
        <taxon>Insecta</taxon>
        <taxon>Pterygota</taxon>
        <taxon>Neoptera</taxon>
        <taxon>Polyneoptera</taxon>
        <taxon>Dictyoptera</taxon>
        <taxon>Blattodea</taxon>
        <taxon>Blattoidea</taxon>
        <taxon>Termitoidae</taxon>
        <taxon>Termopsidae</taxon>
        <taxon>Zootermopsis</taxon>
    </lineage>
</organism>
<keyword evidence="2" id="KW-1185">Reference proteome</keyword>
<dbReference type="AlphaFoldDB" id="A0A067QST4"/>
<dbReference type="EMBL" id="KK852994">
    <property type="protein sequence ID" value="KDR12740.1"/>
    <property type="molecule type" value="Genomic_DNA"/>
</dbReference>
<gene>
    <name evidence="1" type="ORF">L798_12537</name>
</gene>
<evidence type="ECO:0000313" key="1">
    <source>
        <dbReference type="EMBL" id="KDR12740.1"/>
    </source>
</evidence>
<accession>A0A067QST4</accession>
<name>A0A067QST4_ZOONE</name>
<dbReference type="Proteomes" id="UP000027135">
    <property type="component" value="Unassembled WGS sequence"/>
</dbReference>
<protein>
    <submittedName>
        <fullName evidence="1">Uncharacterized protein</fullName>
    </submittedName>
</protein>
<sequence>MQYEGGMKTLMVVGSGVRCSFLQVSRDTAMLPCLHLSEVEALLVHVEELTESEKVLIEAKALPNP</sequence>